<dbReference type="AlphaFoldDB" id="A0A6C0KJ03"/>
<name>A0A6C0KJ03_9ZZZZ</name>
<reference evidence="1" key="1">
    <citation type="journal article" date="2020" name="Nature">
        <title>Giant virus diversity and host interactions through global metagenomics.</title>
        <authorList>
            <person name="Schulz F."/>
            <person name="Roux S."/>
            <person name="Paez-Espino D."/>
            <person name="Jungbluth S."/>
            <person name="Walsh D.A."/>
            <person name="Denef V.J."/>
            <person name="McMahon K.D."/>
            <person name="Konstantinidis K.T."/>
            <person name="Eloe-Fadrosh E.A."/>
            <person name="Kyrpides N.C."/>
            <person name="Woyke T."/>
        </authorList>
    </citation>
    <scope>NUCLEOTIDE SEQUENCE</scope>
    <source>
        <strain evidence="1">GVMAG-S-3300012919-55</strain>
    </source>
</reference>
<evidence type="ECO:0000313" key="1">
    <source>
        <dbReference type="EMBL" id="QHU17925.1"/>
    </source>
</evidence>
<proteinExistence type="predicted"/>
<organism evidence="1">
    <name type="scientific">viral metagenome</name>
    <dbReference type="NCBI Taxonomy" id="1070528"/>
    <lineage>
        <taxon>unclassified sequences</taxon>
        <taxon>metagenomes</taxon>
        <taxon>organismal metagenomes</taxon>
    </lineage>
</organism>
<dbReference type="EMBL" id="MN740920">
    <property type="protein sequence ID" value="QHU17925.1"/>
    <property type="molecule type" value="Genomic_DNA"/>
</dbReference>
<sequence>MKLNLLRFVYNGILTGMPIMSYNAITKTTLHVPFTIRPQSTYINYKLTKQETCDLNEYIHNYDSTMEIVPIKMLSQEKEASPYLSINVYNCSSPIFFNNNQDITRLEVNTYIKKWNKITETYDYGTLILDYVSNELSMDPIHIFKQKEDVRFSQSSIDCISVKDEIDLHLKTIPWHHHDDKQVKSHIHDDLISYSDAIFYKNGIYDKLYYDSSLVKASIETPIISEYSNFYYRGIVFYKPEHIFYFIHPICFVGGMWDNVFSLPP</sequence>
<accession>A0A6C0KJ03</accession>
<protein>
    <submittedName>
        <fullName evidence="1">Uncharacterized protein</fullName>
    </submittedName>
</protein>